<keyword evidence="3" id="KW-1185">Reference proteome</keyword>
<evidence type="ECO:0000313" key="2">
    <source>
        <dbReference type="EMBL" id="MFL9835242.1"/>
    </source>
</evidence>
<proteinExistence type="predicted"/>
<organism evidence="2 3">
    <name type="scientific">Chryseobacterium terrae</name>
    <dbReference type="NCBI Taxonomy" id="3163299"/>
    <lineage>
        <taxon>Bacteria</taxon>
        <taxon>Pseudomonadati</taxon>
        <taxon>Bacteroidota</taxon>
        <taxon>Flavobacteriia</taxon>
        <taxon>Flavobacteriales</taxon>
        <taxon>Weeksellaceae</taxon>
        <taxon>Chryseobacterium group</taxon>
        <taxon>Chryseobacterium</taxon>
    </lineage>
</organism>
<gene>
    <name evidence="2" type="ORF">ABS765_14535</name>
</gene>
<dbReference type="InterPro" id="IPR035093">
    <property type="entry name" value="RelE/ParE_toxin_dom_sf"/>
</dbReference>
<accession>A0ABW8Y602</accession>
<dbReference type="Gene3D" id="3.30.2310.20">
    <property type="entry name" value="RelE-like"/>
    <property type="match status" value="1"/>
</dbReference>
<evidence type="ECO:0000256" key="1">
    <source>
        <dbReference type="ARBA" id="ARBA00022649"/>
    </source>
</evidence>
<protein>
    <submittedName>
        <fullName evidence="2">Type II toxin-antitoxin system RelE/ParE family toxin</fullName>
    </submittedName>
</protein>
<name>A0ABW8Y602_9FLAO</name>
<dbReference type="Pfam" id="PF05016">
    <property type="entry name" value="ParE_toxin"/>
    <property type="match status" value="1"/>
</dbReference>
<keyword evidence="1" id="KW-1277">Toxin-antitoxin system</keyword>
<dbReference type="EMBL" id="JBELPY010000011">
    <property type="protein sequence ID" value="MFL9835242.1"/>
    <property type="molecule type" value="Genomic_DNA"/>
</dbReference>
<evidence type="ECO:0000313" key="3">
    <source>
        <dbReference type="Proteomes" id="UP001629058"/>
    </source>
</evidence>
<dbReference type="RefSeq" id="WP_408091793.1">
    <property type="nucleotide sequence ID" value="NZ_JBELPY010000011.1"/>
</dbReference>
<sequence>MRYEISEKAEQDLLDIEKYLLAKWNVTVLENFFIKLQKAINLLLEKKVLFKKYENTHFHQYVVTKHNSLIYFYEDDVLYIVRIIQNFQNPDENYQSLNE</sequence>
<dbReference type="InterPro" id="IPR007712">
    <property type="entry name" value="RelE/ParE_toxin"/>
</dbReference>
<comment type="caution">
    <text evidence="2">The sequence shown here is derived from an EMBL/GenBank/DDBJ whole genome shotgun (WGS) entry which is preliminary data.</text>
</comment>
<reference evidence="2 3" key="1">
    <citation type="submission" date="2024-06" db="EMBL/GenBank/DDBJ databases">
        <authorList>
            <person name="Kaempfer P."/>
            <person name="Viver T."/>
        </authorList>
    </citation>
    <scope>NUCLEOTIDE SEQUENCE [LARGE SCALE GENOMIC DNA]</scope>
    <source>
        <strain evidence="2 3">ST-37</strain>
    </source>
</reference>
<dbReference type="Proteomes" id="UP001629058">
    <property type="component" value="Unassembled WGS sequence"/>
</dbReference>